<keyword evidence="2" id="KW-1185">Reference proteome</keyword>
<organism evidence="1 2">
    <name type="scientific">Arabis nemorensis</name>
    <dbReference type="NCBI Taxonomy" id="586526"/>
    <lineage>
        <taxon>Eukaryota</taxon>
        <taxon>Viridiplantae</taxon>
        <taxon>Streptophyta</taxon>
        <taxon>Embryophyta</taxon>
        <taxon>Tracheophyta</taxon>
        <taxon>Spermatophyta</taxon>
        <taxon>Magnoliopsida</taxon>
        <taxon>eudicotyledons</taxon>
        <taxon>Gunneridae</taxon>
        <taxon>Pentapetalae</taxon>
        <taxon>rosids</taxon>
        <taxon>malvids</taxon>
        <taxon>Brassicales</taxon>
        <taxon>Brassicaceae</taxon>
        <taxon>Arabideae</taxon>
        <taxon>Arabis</taxon>
    </lineage>
</organism>
<sequence length="182" mass="19454">MARSQCTTCGLNRQNCRCIPPTGPIEITSAYCCSCYLCSALFFYLLPLLFVGIGNLFGGKDICFLELFINSISVSNANASNADWRFGFLAKSPVTGCKISLHTMKSRLLRGDEVISDVSLMSNSFGQLVDARGTDGPVTSVGFKNLMTPGVIGGVVWDFRVEIVAGVETETGHGILSVFCGG</sequence>
<dbReference type="EMBL" id="CABITT030000008">
    <property type="protein sequence ID" value="VVB16859.1"/>
    <property type="molecule type" value="Genomic_DNA"/>
</dbReference>
<dbReference type="Proteomes" id="UP000489600">
    <property type="component" value="Unassembled WGS sequence"/>
</dbReference>
<comment type="caution">
    <text evidence="1">The sequence shown here is derived from an EMBL/GenBank/DDBJ whole genome shotgun (WGS) entry which is preliminary data.</text>
</comment>
<protein>
    <submittedName>
        <fullName evidence="1">Uncharacterized protein</fullName>
    </submittedName>
</protein>
<reference evidence="1" key="1">
    <citation type="submission" date="2019-07" db="EMBL/GenBank/DDBJ databases">
        <authorList>
            <person name="Dittberner H."/>
        </authorList>
    </citation>
    <scope>NUCLEOTIDE SEQUENCE [LARGE SCALE GENOMIC DNA]</scope>
</reference>
<dbReference type="AlphaFoldDB" id="A0A565CT91"/>
<accession>A0A565CT91</accession>
<name>A0A565CT91_9BRAS</name>
<evidence type="ECO:0000313" key="1">
    <source>
        <dbReference type="EMBL" id="VVB16859.1"/>
    </source>
</evidence>
<evidence type="ECO:0000313" key="2">
    <source>
        <dbReference type="Proteomes" id="UP000489600"/>
    </source>
</evidence>
<gene>
    <name evidence="1" type="ORF">ANE_LOCUS27303</name>
</gene>
<proteinExistence type="predicted"/>
<dbReference type="OrthoDB" id="1082592at2759"/>